<evidence type="ECO:0000256" key="4">
    <source>
        <dbReference type="HAMAP-Rule" id="MF_00171"/>
    </source>
</evidence>
<keyword evidence="3 4" id="KW-0413">Isomerase</keyword>
<dbReference type="InterPro" id="IPR020103">
    <property type="entry name" value="PsdUridine_synth_cat_dom_sf"/>
</dbReference>
<comment type="catalytic activity">
    <reaction evidence="4 7">
        <text>uridine(38/39/40) in tRNA = pseudouridine(38/39/40) in tRNA</text>
        <dbReference type="Rhea" id="RHEA:22376"/>
        <dbReference type="Rhea" id="RHEA-COMP:10085"/>
        <dbReference type="Rhea" id="RHEA-COMP:10087"/>
        <dbReference type="ChEBI" id="CHEBI:65314"/>
        <dbReference type="ChEBI" id="CHEBI:65315"/>
        <dbReference type="EC" id="5.4.99.12"/>
    </reaction>
</comment>
<evidence type="ECO:0000313" key="9">
    <source>
        <dbReference type="EMBL" id="OGW95835.1"/>
    </source>
</evidence>
<proteinExistence type="inferred from homology"/>
<dbReference type="Gene3D" id="3.30.70.580">
    <property type="entry name" value="Pseudouridine synthase I, catalytic domain, N-terminal subdomain"/>
    <property type="match status" value="1"/>
</dbReference>
<evidence type="ECO:0000256" key="5">
    <source>
        <dbReference type="PIRSR" id="PIRSR001430-1"/>
    </source>
</evidence>
<comment type="caution">
    <text evidence="9">The sequence shown here is derived from an EMBL/GenBank/DDBJ whole genome shotgun (WGS) entry which is preliminary data.</text>
</comment>
<dbReference type="InterPro" id="IPR001406">
    <property type="entry name" value="PsdUridine_synth_TruA"/>
</dbReference>
<protein>
    <recommendedName>
        <fullName evidence="4">tRNA pseudouridine synthase A</fullName>
        <ecNumber evidence="4">5.4.99.12</ecNumber>
    </recommendedName>
    <alternativeName>
        <fullName evidence="4">tRNA pseudouridine(38-40) synthase</fullName>
    </alternativeName>
    <alternativeName>
        <fullName evidence="4">tRNA pseudouridylate synthase I</fullName>
    </alternativeName>
    <alternativeName>
        <fullName evidence="4">tRNA-uridine isomerase I</fullName>
    </alternativeName>
</protein>
<evidence type="ECO:0000256" key="6">
    <source>
        <dbReference type="PIRSR" id="PIRSR001430-2"/>
    </source>
</evidence>
<dbReference type="HAMAP" id="MF_00171">
    <property type="entry name" value="TruA"/>
    <property type="match status" value="1"/>
</dbReference>
<dbReference type="Proteomes" id="UP000178187">
    <property type="component" value="Unassembled WGS sequence"/>
</dbReference>
<dbReference type="PIRSF" id="PIRSF001430">
    <property type="entry name" value="tRNA_psdUrid_synth"/>
    <property type="match status" value="1"/>
</dbReference>
<dbReference type="FunFam" id="3.30.70.580:FF:000001">
    <property type="entry name" value="tRNA pseudouridine synthase A"/>
    <property type="match status" value="1"/>
</dbReference>
<dbReference type="EC" id="5.4.99.12" evidence="4"/>
<dbReference type="InterPro" id="IPR020094">
    <property type="entry name" value="TruA/RsuA/RluB/E/F_N"/>
</dbReference>
<dbReference type="Pfam" id="PF01416">
    <property type="entry name" value="PseudoU_synth_1"/>
    <property type="match status" value="2"/>
</dbReference>
<gene>
    <name evidence="4" type="primary">truA</name>
    <name evidence="9" type="ORF">A3G33_00385</name>
</gene>
<dbReference type="EMBL" id="MHFR01000057">
    <property type="protein sequence ID" value="OGW95835.1"/>
    <property type="molecule type" value="Genomic_DNA"/>
</dbReference>
<comment type="similarity">
    <text evidence="1 4 7">Belongs to the tRNA pseudouridine synthase TruA family.</text>
</comment>
<dbReference type="NCBIfam" id="TIGR00071">
    <property type="entry name" value="hisT_truA"/>
    <property type="match status" value="1"/>
</dbReference>
<dbReference type="CDD" id="cd02570">
    <property type="entry name" value="PseudoU_synth_EcTruA"/>
    <property type="match status" value="1"/>
</dbReference>
<name>A0A1G1KSL6_9BACT</name>
<dbReference type="PANTHER" id="PTHR11142">
    <property type="entry name" value="PSEUDOURIDYLATE SYNTHASE"/>
    <property type="match status" value="1"/>
</dbReference>
<evidence type="ECO:0000256" key="2">
    <source>
        <dbReference type="ARBA" id="ARBA00022694"/>
    </source>
</evidence>
<dbReference type="GO" id="GO:0031119">
    <property type="term" value="P:tRNA pseudouridine synthesis"/>
    <property type="evidence" value="ECO:0007669"/>
    <property type="project" value="UniProtKB-UniRule"/>
</dbReference>
<comment type="function">
    <text evidence="4">Formation of pseudouridine at positions 38, 39 and 40 in the anticodon stem and loop of transfer RNAs.</text>
</comment>
<feature type="binding site" evidence="4 6">
    <location>
        <position position="110"/>
    </location>
    <ligand>
        <name>substrate</name>
    </ligand>
</feature>
<dbReference type="InterPro" id="IPR020097">
    <property type="entry name" value="PsdUridine_synth_TruA_a/b_dom"/>
</dbReference>
<organism evidence="9 10">
    <name type="scientific">Candidatus Danuiimicrobium aquiferis</name>
    <dbReference type="NCBI Taxonomy" id="1801832"/>
    <lineage>
        <taxon>Bacteria</taxon>
        <taxon>Pseudomonadati</taxon>
        <taxon>Candidatus Omnitrophota</taxon>
        <taxon>Candidatus Danuiimicrobium</taxon>
    </lineage>
</organism>
<comment type="caution">
    <text evidence="4">Lacks conserved residue(s) required for the propagation of feature annotation.</text>
</comment>
<dbReference type="SUPFAM" id="SSF55120">
    <property type="entry name" value="Pseudouridine synthase"/>
    <property type="match status" value="1"/>
</dbReference>
<evidence type="ECO:0000313" key="10">
    <source>
        <dbReference type="Proteomes" id="UP000178187"/>
    </source>
</evidence>
<accession>A0A1G1KSL6</accession>
<evidence type="ECO:0000256" key="7">
    <source>
        <dbReference type="RuleBase" id="RU003792"/>
    </source>
</evidence>
<sequence>MRNIKLTLEYDGTDFYGFQTQPHHRTVQEELETALRKLFQKRIIAMGSGRTDSGVHAEAQVASFKVDSDLTLRKIQLGLNHYLLHDLSIIAIEEVKPEFHAQFSAKWKTYEYKIWNSQVRSPLFRRWACQFPYKLDFVAMKRAAKLFLGTHDFRAFESSGSRRKSAVRTIRKCSAQKRRDLITFTVESNGFLYKMVRSIVGTLLAVGRGKLKIADVKKIFSTQNRKLVGQIVPAHGLVLKEVLY</sequence>
<dbReference type="InterPro" id="IPR020095">
    <property type="entry name" value="PsdUridine_synth_TruA_C"/>
</dbReference>
<comment type="subunit">
    <text evidence="4">Homodimer.</text>
</comment>
<evidence type="ECO:0000259" key="8">
    <source>
        <dbReference type="Pfam" id="PF01416"/>
    </source>
</evidence>
<keyword evidence="2 4" id="KW-0819">tRNA processing</keyword>
<reference evidence="9 10" key="1">
    <citation type="journal article" date="2016" name="Nat. Commun.">
        <title>Thousands of microbial genomes shed light on interconnected biogeochemical processes in an aquifer system.</title>
        <authorList>
            <person name="Anantharaman K."/>
            <person name="Brown C.T."/>
            <person name="Hug L.A."/>
            <person name="Sharon I."/>
            <person name="Castelle C.J."/>
            <person name="Probst A.J."/>
            <person name="Thomas B.C."/>
            <person name="Singh A."/>
            <person name="Wilkins M.J."/>
            <person name="Karaoz U."/>
            <person name="Brodie E.L."/>
            <person name="Williams K.H."/>
            <person name="Hubbard S.S."/>
            <person name="Banfield J.F."/>
        </authorList>
    </citation>
    <scope>NUCLEOTIDE SEQUENCE [LARGE SCALE GENOMIC DNA]</scope>
</reference>
<dbReference type="PANTHER" id="PTHR11142:SF0">
    <property type="entry name" value="TRNA PSEUDOURIDINE SYNTHASE-LIKE 1"/>
    <property type="match status" value="1"/>
</dbReference>
<feature type="domain" description="Pseudouridine synthase I TruA alpha/beta" evidence="8">
    <location>
        <begin position="143"/>
        <end position="244"/>
    </location>
</feature>
<feature type="active site" description="Nucleophile" evidence="4 5">
    <location>
        <position position="52"/>
    </location>
</feature>
<feature type="domain" description="Pseudouridine synthase I TruA alpha/beta" evidence="8">
    <location>
        <begin position="9"/>
        <end position="103"/>
    </location>
</feature>
<evidence type="ECO:0000256" key="1">
    <source>
        <dbReference type="ARBA" id="ARBA00009375"/>
    </source>
</evidence>
<evidence type="ECO:0000256" key="3">
    <source>
        <dbReference type="ARBA" id="ARBA00023235"/>
    </source>
</evidence>
<dbReference type="AlphaFoldDB" id="A0A1G1KSL6"/>
<dbReference type="GO" id="GO:0003723">
    <property type="term" value="F:RNA binding"/>
    <property type="evidence" value="ECO:0007669"/>
    <property type="project" value="InterPro"/>
</dbReference>
<dbReference type="GO" id="GO:0160147">
    <property type="term" value="F:tRNA pseudouridine(38-40) synthase activity"/>
    <property type="evidence" value="ECO:0007669"/>
    <property type="project" value="UniProtKB-EC"/>
</dbReference>
<dbReference type="Gene3D" id="3.30.70.660">
    <property type="entry name" value="Pseudouridine synthase I, catalytic domain, C-terminal subdomain"/>
    <property type="match status" value="1"/>
</dbReference>